<dbReference type="Proteomes" id="UP001066276">
    <property type="component" value="Chromosome 3_2"/>
</dbReference>
<sequence>MPESLVPSTSVVPVQCIGGQIAISTTGLGVADVLADIRKFLASLSASSTVPAVSPSPLPVISTSAEIPLVSIIPQVTVQDSQAQNPTTQALGEISRLLATINVPVSSPSPPTTPWNVNDSLQNSVAELKQQVDVLGAALNVATVQAVTGCLSVSPAPGAVTPAAPLEKDRLNETNTASANVNASTEGSGIDALLSKPGKMAAHVSAEVKAKIWKGEFVYIFSLIRAKRREVESKDKEAKASSSVDKKPRVEENITHWLFGFNVFMSVMLEKKPDLGIAKIFYSNKILKAHHVYGGATWLECDRDFRWAKIEDPSIGWDQTEVNVWDRLVHPLLYDTSLNGTEMEKVWFNAESSPAKYQVSFERDETIDTPFNMRLLRFALFTYHHYEMLEE</sequence>
<proteinExistence type="predicted"/>
<keyword evidence="2" id="KW-1185">Reference proteome</keyword>
<accession>A0AAV7TFZ7</accession>
<dbReference type="AlphaFoldDB" id="A0AAV7TFZ7"/>
<dbReference type="PANTHER" id="PTHR35558:SF1">
    <property type="entry name" value="ENDONUCLEASE_EXONUCLEASE_PHOSPHATASE DOMAIN-CONTAINING PROTEIN"/>
    <property type="match status" value="1"/>
</dbReference>
<dbReference type="PANTHER" id="PTHR35558">
    <property type="entry name" value="SGNH_HYDRO DOMAIN-CONTAINING PROTEIN"/>
    <property type="match status" value="1"/>
</dbReference>
<organism evidence="1 2">
    <name type="scientific">Pleurodeles waltl</name>
    <name type="common">Iberian ribbed newt</name>
    <dbReference type="NCBI Taxonomy" id="8319"/>
    <lineage>
        <taxon>Eukaryota</taxon>
        <taxon>Metazoa</taxon>
        <taxon>Chordata</taxon>
        <taxon>Craniata</taxon>
        <taxon>Vertebrata</taxon>
        <taxon>Euteleostomi</taxon>
        <taxon>Amphibia</taxon>
        <taxon>Batrachia</taxon>
        <taxon>Caudata</taxon>
        <taxon>Salamandroidea</taxon>
        <taxon>Salamandridae</taxon>
        <taxon>Pleurodelinae</taxon>
        <taxon>Pleurodeles</taxon>
    </lineage>
</organism>
<protein>
    <submittedName>
        <fullName evidence="1">Uncharacterized protein</fullName>
    </submittedName>
</protein>
<comment type="caution">
    <text evidence="1">The sequence shown here is derived from an EMBL/GenBank/DDBJ whole genome shotgun (WGS) entry which is preliminary data.</text>
</comment>
<name>A0AAV7TFZ7_PLEWA</name>
<dbReference type="EMBL" id="JANPWB010000006">
    <property type="protein sequence ID" value="KAJ1174909.1"/>
    <property type="molecule type" value="Genomic_DNA"/>
</dbReference>
<gene>
    <name evidence="1" type="ORF">NDU88_000200</name>
</gene>
<evidence type="ECO:0000313" key="1">
    <source>
        <dbReference type="EMBL" id="KAJ1174909.1"/>
    </source>
</evidence>
<evidence type="ECO:0000313" key="2">
    <source>
        <dbReference type="Proteomes" id="UP001066276"/>
    </source>
</evidence>
<reference evidence="1" key="1">
    <citation type="journal article" date="2022" name="bioRxiv">
        <title>Sequencing and chromosome-scale assembly of the giantPleurodeles waltlgenome.</title>
        <authorList>
            <person name="Brown T."/>
            <person name="Elewa A."/>
            <person name="Iarovenko S."/>
            <person name="Subramanian E."/>
            <person name="Araus A.J."/>
            <person name="Petzold A."/>
            <person name="Susuki M."/>
            <person name="Suzuki K.-i.T."/>
            <person name="Hayashi T."/>
            <person name="Toyoda A."/>
            <person name="Oliveira C."/>
            <person name="Osipova E."/>
            <person name="Leigh N.D."/>
            <person name="Simon A."/>
            <person name="Yun M.H."/>
        </authorList>
    </citation>
    <scope>NUCLEOTIDE SEQUENCE</scope>
    <source>
        <strain evidence="1">20211129_DDA</strain>
        <tissue evidence="1">Liver</tissue>
    </source>
</reference>